<comment type="similarity">
    <text evidence="2 9">Belongs to the complex I subunit 3 family.</text>
</comment>
<keyword evidence="9" id="KW-0830">Ubiquinone</keyword>
<accession>A0A3Q8BFS1</accession>
<dbReference type="GO" id="GO:0031966">
    <property type="term" value="C:mitochondrial membrane"/>
    <property type="evidence" value="ECO:0007669"/>
    <property type="project" value="UniProtKB-SubCell"/>
</dbReference>
<dbReference type="InterPro" id="IPR038430">
    <property type="entry name" value="NDAH_ubi_oxred_su3_sf"/>
</dbReference>
<evidence type="ECO:0000256" key="1">
    <source>
        <dbReference type="ARBA" id="ARBA00004370"/>
    </source>
</evidence>
<reference evidence="10" key="1">
    <citation type="submission" date="2016-07" db="EMBL/GenBank/DDBJ databases">
        <title>Mitochondrial genome evolution in stichotrich ciliates.</title>
        <authorList>
            <person name="Chen X."/>
            <person name="Landweber L."/>
        </authorList>
    </citation>
    <scope>NUCLEOTIDE SEQUENCE</scope>
</reference>
<name>A0A3Q8BFS1_9STIC</name>
<evidence type="ECO:0000256" key="3">
    <source>
        <dbReference type="ARBA" id="ARBA00021007"/>
    </source>
</evidence>
<organism evidence="10">
    <name type="scientific">Paraurostyla sp</name>
    <dbReference type="NCBI Taxonomy" id="6014"/>
    <lineage>
        <taxon>Eukaryota</taxon>
        <taxon>Sar</taxon>
        <taxon>Alveolata</taxon>
        <taxon>Ciliophora</taxon>
        <taxon>Intramacronucleata</taxon>
        <taxon>Spirotrichea</taxon>
        <taxon>Stichotrichia</taxon>
        <taxon>Stichotrichida</taxon>
        <taxon>Amphisiellidae</taxon>
        <taxon>Paraurostyla</taxon>
    </lineage>
</organism>
<geneLocation type="mitochondrion" evidence="10"/>
<comment type="subcellular location">
    <subcellularLocation>
        <location evidence="1">Membrane</location>
    </subcellularLocation>
    <subcellularLocation>
        <location evidence="9">Mitochondrion membrane</location>
        <topology evidence="9">Multi-pass membrane protein</topology>
    </subcellularLocation>
</comment>
<dbReference type="Gene3D" id="1.20.58.1610">
    <property type="entry name" value="NADH:ubiquinone/plastoquinone oxidoreductase, chain 3"/>
    <property type="match status" value="1"/>
</dbReference>
<comment type="function">
    <text evidence="9">Core subunit of the mitochondrial membrane respiratory chain NADH dehydrogenase (Complex I) which catalyzes electron transfer from NADH through the respiratory chain, using ubiquinone as an electron acceptor. Essential for the catalytic activity of complex I.</text>
</comment>
<protein>
    <recommendedName>
        <fullName evidence="3 9">NADH-ubiquinone oxidoreductase chain 3</fullName>
        <ecNumber evidence="9">7.1.1.2</ecNumber>
    </recommendedName>
</protein>
<evidence type="ECO:0000256" key="5">
    <source>
        <dbReference type="ARBA" id="ARBA00022692"/>
    </source>
</evidence>
<feature type="transmembrane region" description="Helical" evidence="9">
    <location>
        <begin position="12"/>
        <end position="29"/>
    </location>
</feature>
<evidence type="ECO:0000256" key="2">
    <source>
        <dbReference type="ARBA" id="ARBA00008472"/>
    </source>
</evidence>
<comment type="catalytic activity">
    <reaction evidence="8 9">
        <text>a ubiquinone + NADH + 5 H(+)(in) = a ubiquinol + NAD(+) + 4 H(+)(out)</text>
        <dbReference type="Rhea" id="RHEA:29091"/>
        <dbReference type="Rhea" id="RHEA-COMP:9565"/>
        <dbReference type="Rhea" id="RHEA-COMP:9566"/>
        <dbReference type="ChEBI" id="CHEBI:15378"/>
        <dbReference type="ChEBI" id="CHEBI:16389"/>
        <dbReference type="ChEBI" id="CHEBI:17976"/>
        <dbReference type="ChEBI" id="CHEBI:57540"/>
        <dbReference type="ChEBI" id="CHEBI:57945"/>
        <dbReference type="EC" id="7.1.1.2"/>
    </reaction>
</comment>
<dbReference type="InterPro" id="IPR000440">
    <property type="entry name" value="NADH_UbQ/plastoQ_OxRdtase_su3"/>
</dbReference>
<dbReference type="AlphaFoldDB" id="A0A3Q8BFS1"/>
<evidence type="ECO:0000313" key="10">
    <source>
        <dbReference type="EMBL" id="ASY95702.1"/>
    </source>
</evidence>
<gene>
    <name evidence="10" type="primary">nad3</name>
</gene>
<evidence type="ECO:0000256" key="6">
    <source>
        <dbReference type="ARBA" id="ARBA00022989"/>
    </source>
</evidence>
<keyword evidence="9 10" id="KW-0496">Mitochondrion</keyword>
<evidence type="ECO:0000256" key="4">
    <source>
        <dbReference type="ARBA" id="ARBA00022448"/>
    </source>
</evidence>
<evidence type="ECO:0000256" key="9">
    <source>
        <dbReference type="RuleBase" id="RU003640"/>
    </source>
</evidence>
<feature type="transmembrane region" description="Helical" evidence="9">
    <location>
        <begin position="70"/>
        <end position="90"/>
    </location>
</feature>
<keyword evidence="7 9" id="KW-0472">Membrane</keyword>
<dbReference type="GO" id="GO:0008137">
    <property type="term" value="F:NADH dehydrogenase (ubiquinone) activity"/>
    <property type="evidence" value="ECO:0007669"/>
    <property type="project" value="UniProtKB-UniRule"/>
</dbReference>
<evidence type="ECO:0000256" key="8">
    <source>
        <dbReference type="ARBA" id="ARBA00049551"/>
    </source>
</evidence>
<keyword evidence="5 9" id="KW-0812">Transmembrane</keyword>
<dbReference type="EMBL" id="KX524143">
    <property type="protein sequence ID" value="ASY95702.1"/>
    <property type="molecule type" value="Genomic_DNA"/>
</dbReference>
<keyword evidence="4 9" id="KW-0813">Transport</keyword>
<proteinExistence type="inferred from homology"/>
<keyword evidence="6 9" id="KW-1133">Transmembrane helix</keyword>
<keyword evidence="9" id="KW-0679">Respiratory chain</keyword>
<sequence length="129" mass="15666">MLLVSLGDFEIFLNYFSVIFLGIIVYNVINSFTFKNLLARFGFLKISRKDFYECGFKPQTQKPIKLPIQFMLICVFFLFYDIELVFLFPYVSGITFSGFYDYLLFFLFFFFFILTLIFDYERHALYWQF</sequence>
<dbReference type="EC" id="7.1.1.2" evidence="9"/>
<dbReference type="Pfam" id="PF00507">
    <property type="entry name" value="Oxidored_q4"/>
    <property type="match status" value="1"/>
</dbReference>
<keyword evidence="9" id="KW-0249">Electron transport</keyword>
<evidence type="ECO:0000256" key="7">
    <source>
        <dbReference type="ARBA" id="ARBA00023136"/>
    </source>
</evidence>
<feature type="transmembrane region" description="Helical" evidence="9">
    <location>
        <begin position="102"/>
        <end position="120"/>
    </location>
</feature>
<keyword evidence="9" id="KW-0520">NAD</keyword>
<keyword evidence="9" id="KW-1278">Translocase</keyword>